<feature type="domain" description="RNase H type-1" evidence="1">
    <location>
        <begin position="91"/>
        <end position="220"/>
    </location>
</feature>
<comment type="caution">
    <text evidence="2">The sequence shown here is derived from an EMBL/GenBank/DDBJ whole genome shotgun (WGS) entry which is preliminary data.</text>
</comment>
<evidence type="ECO:0000313" key="2">
    <source>
        <dbReference type="EMBL" id="KAJ8750685.1"/>
    </source>
</evidence>
<dbReference type="InterPro" id="IPR053151">
    <property type="entry name" value="RNase_H-like"/>
</dbReference>
<protein>
    <recommendedName>
        <fullName evidence="1">RNase H type-1 domain-containing protein</fullName>
    </recommendedName>
</protein>
<dbReference type="InterPro" id="IPR044730">
    <property type="entry name" value="RNase_H-like_dom_plant"/>
</dbReference>
<dbReference type="SUPFAM" id="SSF53098">
    <property type="entry name" value="Ribonuclease H-like"/>
    <property type="match status" value="1"/>
</dbReference>
<organism evidence="2 3">
    <name type="scientific">Erythroxylum novogranatense</name>
    <dbReference type="NCBI Taxonomy" id="1862640"/>
    <lineage>
        <taxon>Eukaryota</taxon>
        <taxon>Viridiplantae</taxon>
        <taxon>Streptophyta</taxon>
        <taxon>Embryophyta</taxon>
        <taxon>Tracheophyta</taxon>
        <taxon>Spermatophyta</taxon>
        <taxon>Magnoliopsida</taxon>
        <taxon>eudicotyledons</taxon>
        <taxon>Gunneridae</taxon>
        <taxon>Pentapetalae</taxon>
        <taxon>rosids</taxon>
        <taxon>fabids</taxon>
        <taxon>Malpighiales</taxon>
        <taxon>Erythroxylaceae</taxon>
        <taxon>Erythroxylum</taxon>
    </lineage>
</organism>
<dbReference type="InterPro" id="IPR036397">
    <property type="entry name" value="RNaseH_sf"/>
</dbReference>
<dbReference type="Proteomes" id="UP001159364">
    <property type="component" value="Linkage Group LG11"/>
</dbReference>
<dbReference type="PROSITE" id="PS50879">
    <property type="entry name" value="RNASE_H_1"/>
    <property type="match status" value="1"/>
</dbReference>
<accession>A0AAV8SET2</accession>
<dbReference type="PANTHER" id="PTHR47723">
    <property type="entry name" value="OS05G0353850 PROTEIN"/>
    <property type="match status" value="1"/>
</dbReference>
<dbReference type="CDD" id="cd06222">
    <property type="entry name" value="RNase_H_like"/>
    <property type="match status" value="1"/>
</dbReference>
<proteinExistence type="predicted"/>
<dbReference type="GO" id="GO:0004523">
    <property type="term" value="F:RNA-DNA hybrid ribonuclease activity"/>
    <property type="evidence" value="ECO:0007669"/>
    <property type="project" value="InterPro"/>
</dbReference>
<dbReference type="AlphaFoldDB" id="A0AAV8SET2"/>
<dbReference type="Pfam" id="PF13456">
    <property type="entry name" value="RVT_3"/>
    <property type="match status" value="1"/>
</dbReference>
<dbReference type="PANTHER" id="PTHR47723:SF19">
    <property type="entry name" value="POLYNUCLEOTIDYL TRANSFERASE, RIBONUCLEASE H-LIKE SUPERFAMILY PROTEIN"/>
    <property type="match status" value="1"/>
</dbReference>
<keyword evidence="3" id="KW-1185">Reference proteome</keyword>
<dbReference type="InterPro" id="IPR002156">
    <property type="entry name" value="RNaseH_domain"/>
</dbReference>
<dbReference type="Gene3D" id="3.30.420.10">
    <property type="entry name" value="Ribonuclease H-like superfamily/Ribonuclease H"/>
    <property type="match status" value="1"/>
</dbReference>
<evidence type="ECO:0000313" key="3">
    <source>
        <dbReference type="Proteomes" id="UP001159364"/>
    </source>
</evidence>
<dbReference type="GO" id="GO:0003676">
    <property type="term" value="F:nucleic acid binding"/>
    <property type="evidence" value="ECO:0007669"/>
    <property type="project" value="InterPro"/>
</dbReference>
<name>A0AAV8SET2_9ROSI</name>
<evidence type="ECO:0000259" key="1">
    <source>
        <dbReference type="PROSITE" id="PS50879"/>
    </source>
</evidence>
<reference evidence="2 3" key="1">
    <citation type="submission" date="2021-09" db="EMBL/GenBank/DDBJ databases">
        <title>Genomic insights and catalytic innovation underlie evolution of tropane alkaloids biosynthesis.</title>
        <authorList>
            <person name="Wang Y.-J."/>
            <person name="Tian T."/>
            <person name="Huang J.-P."/>
            <person name="Huang S.-X."/>
        </authorList>
    </citation>
    <scope>NUCLEOTIDE SEQUENCE [LARGE SCALE GENOMIC DNA]</scope>
    <source>
        <strain evidence="2">KIB-2018</strain>
        <tissue evidence="2">Leaf</tissue>
    </source>
</reference>
<dbReference type="InterPro" id="IPR012337">
    <property type="entry name" value="RNaseH-like_sf"/>
</dbReference>
<gene>
    <name evidence="2" type="ORF">K2173_015866</name>
</gene>
<dbReference type="EMBL" id="JAIWQS010000011">
    <property type="protein sequence ID" value="KAJ8750685.1"/>
    <property type="molecule type" value="Genomic_DNA"/>
</dbReference>
<sequence>MPASSWLHHLCDFEFLLFMDFPPEEVFSTLPWLLWKERNDRIFNGHNDPMAGFLLRLHASLKYNQHAWSLKSVVKNSSGHLVLNISWTHPRYDYFKLNVDGSSKGNPGLAGCGGVVRDFTGNWVCGFATHLGVCTSMIAELNGLLEGLNCAWDSGCRRLIVEMDSLSCVQLIRGSLVNLRLAGLLSKIRAMLQREWVVQVTHVYREANRLADLLANIAVLSSTRRRTWWSPPAAVLSILIQDRQEVAWPRFKTSDTRGVKSIQNNEQERVISILSFSSGSPHRNFPSIYFLNQSRRSIKIGSCLLFLFQV</sequence>